<keyword evidence="1" id="KW-0812">Transmembrane</keyword>
<feature type="transmembrane region" description="Helical" evidence="1">
    <location>
        <begin position="44"/>
        <end position="64"/>
    </location>
</feature>
<keyword evidence="1" id="KW-0472">Membrane</keyword>
<evidence type="ECO:0000256" key="1">
    <source>
        <dbReference type="SAM" id="Phobius"/>
    </source>
</evidence>
<reference evidence="2" key="1">
    <citation type="journal article" date="2008" name="Plasmid">
        <title>Comparative analysis of eight Arthrobacter plasmids.</title>
        <authorList>
            <person name="Jerke K."/>
            <person name="Nakatsu C.H."/>
            <person name="Beasley F."/>
            <person name="Konopka A."/>
        </authorList>
    </citation>
    <scope>NUCLEOTIDE SEQUENCE</scope>
    <source>
        <strain evidence="2">Chr15</strain>
        <plasmid evidence="2">pChr15</plasmid>
    </source>
</reference>
<keyword evidence="2" id="KW-0614">Plasmid</keyword>
<geneLocation type="plasmid" evidence="2">
    <name>pChr15</name>
</geneLocation>
<organism evidence="2">
    <name type="scientific">Arthrobacter sp. Chr15</name>
    <dbReference type="NCBI Taxonomy" id="447032"/>
    <lineage>
        <taxon>Bacteria</taxon>
        <taxon>Bacillati</taxon>
        <taxon>Actinomycetota</taxon>
        <taxon>Actinomycetes</taxon>
        <taxon>Micrococcales</taxon>
        <taxon>Micrococcaceae</taxon>
        <taxon>Arthrobacter</taxon>
    </lineage>
</organism>
<dbReference type="EMBL" id="EF495212">
    <property type="protein sequence ID" value="ABR67102.1"/>
    <property type="molecule type" value="Genomic_DNA"/>
</dbReference>
<evidence type="ECO:0000313" key="2">
    <source>
        <dbReference type="EMBL" id="ABR67102.1"/>
    </source>
</evidence>
<proteinExistence type="predicted"/>
<dbReference type="AlphaFoldDB" id="A6YFU1"/>
<feature type="transmembrane region" description="Helical" evidence="1">
    <location>
        <begin position="12"/>
        <end position="32"/>
    </location>
</feature>
<keyword evidence="1" id="KW-1133">Transmembrane helix</keyword>
<name>A6YFU1_9MICC</name>
<accession>A6YFU1</accession>
<sequence>MLPQILSLFSQFVAVGGGLWLVWGAIVMGGALRDQNGPQIQTGIWQIVGGGLILAAGLLFKNIVVP</sequence>
<protein>
    <submittedName>
        <fullName evidence="2">Permease</fullName>
    </submittedName>
</protein>